<protein>
    <recommendedName>
        <fullName evidence="1">ATPase AAA-type core domain-containing protein</fullName>
    </recommendedName>
</protein>
<organism evidence="2 3">
    <name type="scientific">Cellulomonas biazotea</name>
    <dbReference type="NCBI Taxonomy" id="1709"/>
    <lineage>
        <taxon>Bacteria</taxon>
        <taxon>Bacillati</taxon>
        <taxon>Actinomycetota</taxon>
        <taxon>Actinomycetes</taxon>
        <taxon>Micrococcales</taxon>
        <taxon>Cellulomonadaceae</taxon>
        <taxon>Cellulomonas</taxon>
    </lineage>
</organism>
<gene>
    <name evidence="2" type="ORF">CBZ_24420</name>
</gene>
<accession>A0A402DTJ7</accession>
<keyword evidence="3" id="KW-1185">Reference proteome</keyword>
<dbReference type="GO" id="GO:0005524">
    <property type="term" value="F:ATP binding"/>
    <property type="evidence" value="ECO:0007669"/>
    <property type="project" value="InterPro"/>
</dbReference>
<dbReference type="Pfam" id="PF13304">
    <property type="entry name" value="AAA_21"/>
    <property type="match status" value="1"/>
</dbReference>
<dbReference type="CDD" id="cd00267">
    <property type="entry name" value="ABC_ATPase"/>
    <property type="match status" value="1"/>
</dbReference>
<dbReference type="PANTHER" id="PTHR43581:SF2">
    <property type="entry name" value="EXCINUCLEASE ATPASE SUBUNIT"/>
    <property type="match status" value="1"/>
</dbReference>
<dbReference type="EMBL" id="BIMR01000204">
    <property type="protein sequence ID" value="GCE77386.1"/>
    <property type="molecule type" value="Genomic_DNA"/>
</dbReference>
<dbReference type="InterPro" id="IPR027417">
    <property type="entry name" value="P-loop_NTPase"/>
</dbReference>
<evidence type="ECO:0000313" key="3">
    <source>
        <dbReference type="Proteomes" id="UP000289954"/>
    </source>
</evidence>
<comment type="caution">
    <text evidence="2">The sequence shown here is derived from an EMBL/GenBank/DDBJ whole genome shotgun (WGS) entry which is preliminary data.</text>
</comment>
<dbReference type="AlphaFoldDB" id="A0A402DTJ7"/>
<reference evidence="2 3" key="1">
    <citation type="submission" date="2019-01" db="EMBL/GenBank/DDBJ databases">
        <title>Draft genome sequence of Cellulomonas takizawaensis strain TKZ-21.</title>
        <authorList>
            <person name="Yamamura H."/>
            <person name="Hayashi T."/>
            <person name="Hamada M."/>
            <person name="Serisawa Y."/>
            <person name="Matsuyama K."/>
            <person name="Nakagawa Y."/>
            <person name="Otoguro M."/>
            <person name="Yanagida F."/>
            <person name="Hayakawa M."/>
        </authorList>
    </citation>
    <scope>NUCLEOTIDE SEQUENCE [LARGE SCALE GENOMIC DNA]</scope>
    <source>
        <strain evidence="2 3">NBRC12680</strain>
    </source>
</reference>
<dbReference type="Proteomes" id="UP000289954">
    <property type="component" value="Unassembled WGS sequence"/>
</dbReference>
<evidence type="ECO:0000313" key="2">
    <source>
        <dbReference type="EMBL" id="GCE77386.1"/>
    </source>
</evidence>
<dbReference type="InterPro" id="IPR051396">
    <property type="entry name" value="Bact_Antivir_Def_Nuclease"/>
</dbReference>
<feature type="domain" description="ATPase AAA-type core" evidence="1">
    <location>
        <begin position="85"/>
        <end position="168"/>
    </location>
</feature>
<dbReference type="SUPFAM" id="SSF52540">
    <property type="entry name" value="P-loop containing nucleoside triphosphate hydrolases"/>
    <property type="match status" value="1"/>
</dbReference>
<sequence>MTHAVRKPTSRWRGMPERPSRRTFFLDVSRTQPIDSLIGYGKVARIELAQSTNELALSDDYRNSLSRVLGRTYDSGSIVRDDRGKQVGIVSHDGTTYSNFHQGAGEDATTDLMALLQDAPRNSLILIDEVEASLHPRAQRRLMTELISIATTRRLQLVVTTHSPYVLEQLPADARIYLRTARGGRREPVYGVTAEYAMTQMDDERHPELTLYCEDEFAVEVIEQVVRLADPALLGRLRIIPVGPAGTVRILGELAHAGRFPEAGLGVLDADEDPGQACIALPGARLAPERSVFSSMQEENFIAIGQRLGVHAGTLMDAVEDAMRLDDHHTWPARVAERLAGTMRASKVRDAFIDVWVHDVLSSEERETFTDAIRQRVPAMEATGLAF</sequence>
<dbReference type="PANTHER" id="PTHR43581">
    <property type="entry name" value="ATP/GTP PHOSPHATASE"/>
    <property type="match status" value="1"/>
</dbReference>
<dbReference type="InterPro" id="IPR003959">
    <property type="entry name" value="ATPase_AAA_core"/>
</dbReference>
<dbReference type="Gene3D" id="3.40.50.300">
    <property type="entry name" value="P-loop containing nucleotide triphosphate hydrolases"/>
    <property type="match status" value="1"/>
</dbReference>
<proteinExistence type="predicted"/>
<dbReference type="GO" id="GO:0016887">
    <property type="term" value="F:ATP hydrolysis activity"/>
    <property type="evidence" value="ECO:0007669"/>
    <property type="project" value="InterPro"/>
</dbReference>
<evidence type="ECO:0000259" key="1">
    <source>
        <dbReference type="Pfam" id="PF13304"/>
    </source>
</evidence>
<name>A0A402DTJ7_9CELL</name>